<comment type="subcellular location">
    <subcellularLocation>
        <location evidence="8">Cytoplasm</location>
    </subcellularLocation>
</comment>
<dbReference type="InterPro" id="IPR018171">
    <property type="entry name" value="Pept_tRNA_hydro_CS"/>
</dbReference>
<dbReference type="GO" id="GO:0072344">
    <property type="term" value="P:rescue of stalled ribosome"/>
    <property type="evidence" value="ECO:0007669"/>
    <property type="project" value="UniProtKB-UniRule"/>
</dbReference>
<dbReference type="HAMAP" id="MF_00083">
    <property type="entry name" value="Pept_tRNA_hydro_bact"/>
    <property type="match status" value="1"/>
</dbReference>
<organism evidence="11 12">
    <name type="scientific">Mycoplasmopsis canis UFG4</name>
    <dbReference type="NCBI Taxonomy" id="1131455"/>
    <lineage>
        <taxon>Bacteria</taxon>
        <taxon>Bacillati</taxon>
        <taxon>Mycoplasmatota</taxon>
        <taxon>Mycoplasmoidales</taxon>
        <taxon>Metamycoplasmataceae</taxon>
        <taxon>Mycoplasmopsis</taxon>
    </lineage>
</organism>
<dbReference type="RefSeq" id="WP_004796935.1">
    <property type="nucleotide sequence ID" value="NZ_AJFU01000001.1"/>
</dbReference>
<evidence type="ECO:0000256" key="2">
    <source>
        <dbReference type="ARBA" id="ARBA00022555"/>
    </source>
</evidence>
<dbReference type="OrthoDB" id="9800507at2"/>
<dbReference type="SUPFAM" id="SSF53178">
    <property type="entry name" value="Peptidyl-tRNA hydrolase-like"/>
    <property type="match status" value="1"/>
</dbReference>
<comment type="function">
    <text evidence="8">Catalyzes the release of premature peptidyl moieties from peptidyl-tRNA molecules trapped in stalled 50S ribosomal subunits, and thus maintains levels of free tRNAs and 50S ribosomes.</text>
</comment>
<dbReference type="InterPro" id="IPR036416">
    <property type="entry name" value="Pept_tRNA_hydro_sf"/>
</dbReference>
<evidence type="ECO:0000256" key="9">
    <source>
        <dbReference type="RuleBase" id="RU000673"/>
    </source>
</evidence>
<dbReference type="EC" id="3.1.1.29" evidence="1 8"/>
<proteinExistence type="inferred from homology"/>
<comment type="similarity">
    <text evidence="5 8 10">Belongs to the PTH family.</text>
</comment>
<feature type="binding site" evidence="8">
    <location>
        <position position="108"/>
    </location>
    <ligand>
        <name>tRNA</name>
        <dbReference type="ChEBI" id="CHEBI:17843"/>
    </ligand>
</feature>
<evidence type="ECO:0000256" key="7">
    <source>
        <dbReference type="ARBA" id="ARBA00050038"/>
    </source>
</evidence>
<evidence type="ECO:0000256" key="1">
    <source>
        <dbReference type="ARBA" id="ARBA00013260"/>
    </source>
</evidence>
<dbReference type="Gene3D" id="3.40.50.1470">
    <property type="entry name" value="Peptidyl-tRNA hydrolase"/>
    <property type="match status" value="1"/>
</dbReference>
<keyword evidence="3 8" id="KW-0378">Hydrolase</keyword>
<feature type="active site" description="Proton acceptor" evidence="8">
    <location>
        <position position="19"/>
    </location>
</feature>
<protein>
    <recommendedName>
        <fullName evidence="7 8">Peptidyl-tRNA hydrolase</fullName>
        <shortName evidence="8">Pth</shortName>
        <ecNumber evidence="1 8">3.1.1.29</ecNumber>
    </recommendedName>
</protein>
<feature type="binding site" evidence="8">
    <location>
        <position position="14"/>
    </location>
    <ligand>
        <name>tRNA</name>
        <dbReference type="ChEBI" id="CHEBI:17843"/>
    </ligand>
</feature>
<comment type="caution">
    <text evidence="11">The sequence shown here is derived from an EMBL/GenBank/DDBJ whole genome shotgun (WGS) entry which is preliminary data.</text>
</comment>
<dbReference type="GO" id="GO:0006515">
    <property type="term" value="P:protein quality control for misfolded or incompletely synthesized proteins"/>
    <property type="evidence" value="ECO:0007669"/>
    <property type="project" value="UniProtKB-UniRule"/>
</dbReference>
<feature type="site" description="Discriminates between blocked and unblocked aminoacyl-tRNA" evidence="8">
    <location>
        <position position="9"/>
    </location>
</feature>
<dbReference type="AlphaFoldDB" id="I1A7G4"/>
<comment type="subunit">
    <text evidence="8">Monomer.</text>
</comment>
<dbReference type="PANTHER" id="PTHR17224">
    <property type="entry name" value="PEPTIDYL-TRNA HYDROLASE"/>
    <property type="match status" value="1"/>
</dbReference>
<evidence type="ECO:0000256" key="3">
    <source>
        <dbReference type="ARBA" id="ARBA00022801"/>
    </source>
</evidence>
<dbReference type="PROSITE" id="PS01196">
    <property type="entry name" value="PEPT_TRNA_HYDROL_2"/>
    <property type="match status" value="1"/>
</dbReference>
<comment type="function">
    <text evidence="8">Hydrolyzes ribosome-free peptidyl-tRNAs (with 1 or more amino acids incorporated), which drop off the ribosome during protein synthesis, or as a result of ribosome stalling.</text>
</comment>
<keyword evidence="2 8" id="KW-0820">tRNA-binding</keyword>
<evidence type="ECO:0000256" key="4">
    <source>
        <dbReference type="ARBA" id="ARBA00022884"/>
    </source>
</evidence>
<sequence>MKLIVGLGNPGNEYKFTRHNAGFLVIDRICKKLNITLNKSKFNGEYAKVDELIVAKPLTYMNLSGNFIQQLSEFFKIDSSDILVIHDEKDIDLGKASIKVGGSAGSHNGIKNIVTQLGNKQDFKRMKIGIKKAFNGELKDFVLGKFTEEEILILDKVIEKAADAAILYGFNDIYTVMNKFNTKKDLSE</sequence>
<evidence type="ECO:0000313" key="12">
    <source>
        <dbReference type="Proteomes" id="UP000006229"/>
    </source>
</evidence>
<evidence type="ECO:0000256" key="10">
    <source>
        <dbReference type="RuleBase" id="RU004320"/>
    </source>
</evidence>
<dbReference type="GO" id="GO:0000049">
    <property type="term" value="F:tRNA binding"/>
    <property type="evidence" value="ECO:0007669"/>
    <property type="project" value="UniProtKB-UniRule"/>
</dbReference>
<gene>
    <name evidence="8" type="primary">pth</name>
    <name evidence="11" type="ORF">MCANUFG4_00070</name>
</gene>
<dbReference type="Proteomes" id="UP000006229">
    <property type="component" value="Unassembled WGS sequence"/>
</dbReference>
<evidence type="ECO:0000256" key="6">
    <source>
        <dbReference type="ARBA" id="ARBA00048707"/>
    </source>
</evidence>
<dbReference type="PROSITE" id="PS01195">
    <property type="entry name" value="PEPT_TRNA_HYDROL_1"/>
    <property type="match status" value="1"/>
</dbReference>
<dbReference type="GO" id="GO:0004045">
    <property type="term" value="F:peptidyl-tRNA hydrolase activity"/>
    <property type="evidence" value="ECO:0007669"/>
    <property type="project" value="UniProtKB-UniRule"/>
</dbReference>
<feature type="binding site" evidence="8">
    <location>
        <position position="60"/>
    </location>
    <ligand>
        <name>tRNA</name>
        <dbReference type="ChEBI" id="CHEBI:17843"/>
    </ligand>
</feature>
<dbReference type="NCBIfam" id="TIGR00447">
    <property type="entry name" value="pth"/>
    <property type="match status" value="1"/>
</dbReference>
<feature type="site" description="Stabilizes the basic form of H active site to accept a proton" evidence="8">
    <location>
        <position position="87"/>
    </location>
</feature>
<keyword evidence="12" id="KW-1185">Reference proteome</keyword>
<dbReference type="EMBL" id="AJFU01000001">
    <property type="protein sequence ID" value="EIE42435.1"/>
    <property type="molecule type" value="Genomic_DNA"/>
</dbReference>
<dbReference type="Pfam" id="PF01195">
    <property type="entry name" value="Pept_tRNA_hydro"/>
    <property type="match status" value="1"/>
</dbReference>
<dbReference type="FunFam" id="3.40.50.1470:FF:000001">
    <property type="entry name" value="Peptidyl-tRNA hydrolase"/>
    <property type="match status" value="1"/>
</dbReference>
<dbReference type="PANTHER" id="PTHR17224:SF1">
    <property type="entry name" value="PEPTIDYL-TRNA HYDROLASE"/>
    <property type="match status" value="1"/>
</dbReference>
<accession>I1A7G4</accession>
<evidence type="ECO:0000313" key="11">
    <source>
        <dbReference type="EMBL" id="EIE42435.1"/>
    </source>
</evidence>
<comment type="catalytic activity">
    <reaction evidence="6 8 9">
        <text>an N-acyl-L-alpha-aminoacyl-tRNA + H2O = an N-acyl-L-amino acid + a tRNA + H(+)</text>
        <dbReference type="Rhea" id="RHEA:54448"/>
        <dbReference type="Rhea" id="RHEA-COMP:10123"/>
        <dbReference type="Rhea" id="RHEA-COMP:13883"/>
        <dbReference type="ChEBI" id="CHEBI:15377"/>
        <dbReference type="ChEBI" id="CHEBI:15378"/>
        <dbReference type="ChEBI" id="CHEBI:59874"/>
        <dbReference type="ChEBI" id="CHEBI:78442"/>
        <dbReference type="ChEBI" id="CHEBI:138191"/>
        <dbReference type="EC" id="3.1.1.29"/>
    </reaction>
</comment>
<dbReference type="PATRIC" id="fig|1131455.3.peg.13"/>
<dbReference type="InterPro" id="IPR001328">
    <property type="entry name" value="Pept_tRNA_hydro"/>
</dbReference>
<feature type="binding site" evidence="8">
    <location>
        <position position="62"/>
    </location>
    <ligand>
        <name>tRNA</name>
        <dbReference type="ChEBI" id="CHEBI:17843"/>
    </ligand>
</feature>
<evidence type="ECO:0000256" key="5">
    <source>
        <dbReference type="ARBA" id="ARBA00038063"/>
    </source>
</evidence>
<dbReference type="CDD" id="cd00462">
    <property type="entry name" value="PTH"/>
    <property type="match status" value="1"/>
</dbReference>
<dbReference type="GO" id="GO:0005737">
    <property type="term" value="C:cytoplasm"/>
    <property type="evidence" value="ECO:0007669"/>
    <property type="project" value="UniProtKB-SubCell"/>
</dbReference>
<evidence type="ECO:0000256" key="8">
    <source>
        <dbReference type="HAMAP-Rule" id="MF_00083"/>
    </source>
</evidence>
<keyword evidence="8" id="KW-0963">Cytoplasm</keyword>
<reference evidence="11 12" key="1">
    <citation type="journal article" date="2012" name="J. Bacteriol.">
        <title>Genome annotation of five Mycoplasma canis strains.</title>
        <authorList>
            <person name="Brown D.R."/>
            <person name="May M."/>
            <person name="Michaels D.L."/>
            <person name="Barbet A.F."/>
        </authorList>
    </citation>
    <scope>NUCLEOTIDE SEQUENCE [LARGE SCALE GENOMIC DNA]</scope>
    <source>
        <strain evidence="11 12">UFG4</strain>
    </source>
</reference>
<keyword evidence="4 8" id="KW-0694">RNA-binding</keyword>
<name>I1A7G4_9BACT</name>